<dbReference type="AlphaFoldDB" id="A0AAN6NF68"/>
<comment type="caution">
    <text evidence="5">The sequence shown here is derived from an EMBL/GenBank/DDBJ whole genome shotgun (WGS) entry which is preliminary data.</text>
</comment>
<evidence type="ECO:0000313" key="5">
    <source>
        <dbReference type="EMBL" id="KAK3943073.1"/>
    </source>
</evidence>
<dbReference type="SMART" id="SM00248">
    <property type="entry name" value="ANK"/>
    <property type="match status" value="12"/>
</dbReference>
<evidence type="ECO:0000256" key="4">
    <source>
        <dbReference type="SAM" id="MobiDB-lite"/>
    </source>
</evidence>
<proteinExistence type="predicted"/>
<dbReference type="Pfam" id="PF00023">
    <property type="entry name" value="Ank"/>
    <property type="match status" value="3"/>
</dbReference>
<dbReference type="InterPro" id="IPR036770">
    <property type="entry name" value="Ankyrin_rpt-contain_sf"/>
</dbReference>
<feature type="compositionally biased region" description="Polar residues" evidence="4">
    <location>
        <begin position="581"/>
        <end position="590"/>
    </location>
</feature>
<gene>
    <name evidence="5" type="ORF">QBC46DRAFT_378111</name>
</gene>
<dbReference type="PROSITE" id="PS50297">
    <property type="entry name" value="ANK_REP_REGION"/>
    <property type="match status" value="4"/>
</dbReference>
<sequence>MALSSPRYSHFNEVERHHRLGVHHLACVIKLNDVDALREFIALKPGLLTWTDLDSGIPPPTVLAAELGHNEVLRVLLDYQATLLPSATHDIQSEVGDGFRRNYCNALTAACGAAHLSTMQILLGCQPQVDLEERDQFDRTALLSALGCRGTWGEEPDQIVTWSEEREQIVRQLLDLGADARAVCHTRCGYERYISDTVLTLAMVSASPRIITWLVEAGAEVRAQVHHFGGHLTPLHIGCLYHNVSGIKTLLNLGAQADITTGDDRMNWLPLHAALLKTHDRRGWKSPRVAETIALLLADDKVREATINAKDADGCTPLHLAANINRVSLIPALLDRGADLSICDAKGRTPLHTLYASVPRHSLDPSIENEIDAALVFLLPDDEVRKVIINAPDANGQTPLHLAAHLGRVRPLRALLSRGAGSSIRDAQGRTPLHILLASVPKIYLGSKAEAEADINESVVLLVKDKAGEATINAADASGYTPLHLAARFPGVSRSRRIAVIRTLLNHGADAAICDADGQTPLHTLCASVAKYTGTGLDSEMDEELLRALTTCKLPVRAAESQEQREASASEAPMLERMTTSLQHETSGSDESQEVENHPSTSTIVNQPDSHGNTSLHIAAAAWLERTIQVLVKLGARADVRNDAGETPVHLGAQTSELSEEYHDWVILAAQQERVLELLTAAGGDLDARDGTGATARDILERGRADRQREQDLRDRLQALRAERDQEIARIEALPREEALREWEGSKWKAPDPSPEFGGFRRPRGLGRGCWRGIDERT</sequence>
<dbReference type="SUPFAM" id="SSF48403">
    <property type="entry name" value="Ankyrin repeat"/>
    <property type="match status" value="2"/>
</dbReference>
<feature type="repeat" description="ANK" evidence="3">
    <location>
        <begin position="478"/>
        <end position="516"/>
    </location>
</feature>
<feature type="repeat" description="ANK" evidence="3">
    <location>
        <begin position="395"/>
        <end position="427"/>
    </location>
</feature>
<dbReference type="PROSITE" id="PS50088">
    <property type="entry name" value="ANK_REPEAT"/>
    <property type="match status" value="4"/>
</dbReference>
<keyword evidence="1" id="KW-0677">Repeat</keyword>
<feature type="repeat" description="ANK" evidence="3">
    <location>
        <begin position="313"/>
        <end position="345"/>
    </location>
</feature>
<protein>
    <submittedName>
        <fullName evidence="5">Ankyrin repeat-containing domain protein</fullName>
    </submittedName>
</protein>
<feature type="repeat" description="ANK" evidence="3">
    <location>
        <begin position="611"/>
        <end position="643"/>
    </location>
</feature>
<reference evidence="6" key="1">
    <citation type="journal article" date="2023" name="Mol. Phylogenet. Evol.">
        <title>Genome-scale phylogeny and comparative genomics of the fungal order Sordariales.</title>
        <authorList>
            <person name="Hensen N."/>
            <person name="Bonometti L."/>
            <person name="Westerberg I."/>
            <person name="Brannstrom I.O."/>
            <person name="Guillou S."/>
            <person name="Cros-Aarteil S."/>
            <person name="Calhoun S."/>
            <person name="Haridas S."/>
            <person name="Kuo A."/>
            <person name="Mondo S."/>
            <person name="Pangilinan J."/>
            <person name="Riley R."/>
            <person name="LaButti K."/>
            <person name="Andreopoulos B."/>
            <person name="Lipzen A."/>
            <person name="Chen C."/>
            <person name="Yan M."/>
            <person name="Daum C."/>
            <person name="Ng V."/>
            <person name="Clum A."/>
            <person name="Steindorff A."/>
            <person name="Ohm R.A."/>
            <person name="Martin F."/>
            <person name="Silar P."/>
            <person name="Natvig D.O."/>
            <person name="Lalanne C."/>
            <person name="Gautier V."/>
            <person name="Ament-Velasquez S.L."/>
            <person name="Kruys A."/>
            <person name="Hutchinson M.I."/>
            <person name="Powell A.J."/>
            <person name="Barry K."/>
            <person name="Miller A.N."/>
            <person name="Grigoriev I.V."/>
            <person name="Debuchy R."/>
            <person name="Gladieux P."/>
            <person name="Hiltunen Thoren M."/>
            <person name="Johannesson H."/>
        </authorList>
    </citation>
    <scope>NUCLEOTIDE SEQUENCE [LARGE SCALE GENOMIC DNA]</scope>
    <source>
        <strain evidence="6">CBS 340.73</strain>
    </source>
</reference>
<keyword evidence="6" id="KW-1185">Reference proteome</keyword>
<evidence type="ECO:0000256" key="2">
    <source>
        <dbReference type="ARBA" id="ARBA00023043"/>
    </source>
</evidence>
<feature type="region of interest" description="Disordered" evidence="4">
    <location>
        <begin position="581"/>
        <end position="611"/>
    </location>
</feature>
<organism evidence="5 6">
    <name type="scientific">Diplogelasinospora grovesii</name>
    <dbReference type="NCBI Taxonomy" id="303347"/>
    <lineage>
        <taxon>Eukaryota</taxon>
        <taxon>Fungi</taxon>
        <taxon>Dikarya</taxon>
        <taxon>Ascomycota</taxon>
        <taxon>Pezizomycotina</taxon>
        <taxon>Sordariomycetes</taxon>
        <taxon>Sordariomycetidae</taxon>
        <taxon>Sordariales</taxon>
        <taxon>Diplogelasinosporaceae</taxon>
        <taxon>Diplogelasinospora</taxon>
    </lineage>
</organism>
<accession>A0AAN6NF68</accession>
<evidence type="ECO:0000256" key="3">
    <source>
        <dbReference type="PROSITE-ProRule" id="PRU00023"/>
    </source>
</evidence>
<feature type="compositionally biased region" description="Polar residues" evidence="4">
    <location>
        <begin position="598"/>
        <end position="611"/>
    </location>
</feature>
<dbReference type="InterPro" id="IPR002110">
    <property type="entry name" value="Ankyrin_rpt"/>
</dbReference>
<feature type="region of interest" description="Disordered" evidence="4">
    <location>
        <begin position="742"/>
        <end position="762"/>
    </location>
</feature>
<dbReference type="PANTHER" id="PTHR24198:SF165">
    <property type="entry name" value="ANKYRIN REPEAT-CONTAINING PROTEIN-RELATED"/>
    <property type="match status" value="1"/>
</dbReference>
<evidence type="ECO:0000256" key="1">
    <source>
        <dbReference type="ARBA" id="ARBA00022737"/>
    </source>
</evidence>
<keyword evidence="2 3" id="KW-0040">ANK repeat</keyword>
<evidence type="ECO:0000313" key="6">
    <source>
        <dbReference type="Proteomes" id="UP001303473"/>
    </source>
</evidence>
<dbReference type="EMBL" id="MU853768">
    <property type="protein sequence ID" value="KAK3943073.1"/>
    <property type="molecule type" value="Genomic_DNA"/>
</dbReference>
<name>A0AAN6NF68_9PEZI</name>
<dbReference type="PANTHER" id="PTHR24198">
    <property type="entry name" value="ANKYRIN REPEAT AND PROTEIN KINASE DOMAIN-CONTAINING PROTEIN"/>
    <property type="match status" value="1"/>
</dbReference>
<dbReference type="Proteomes" id="UP001303473">
    <property type="component" value="Unassembled WGS sequence"/>
</dbReference>
<dbReference type="Gene3D" id="1.25.40.20">
    <property type="entry name" value="Ankyrin repeat-containing domain"/>
    <property type="match status" value="5"/>
</dbReference>